<feature type="transmembrane region" description="Helical" evidence="1">
    <location>
        <begin position="110"/>
        <end position="130"/>
    </location>
</feature>
<evidence type="ECO:0000313" key="4">
    <source>
        <dbReference type="Proteomes" id="UP001205906"/>
    </source>
</evidence>
<protein>
    <submittedName>
        <fullName evidence="3">DUF2231 domain-containing protein</fullName>
    </submittedName>
</protein>
<comment type="caution">
    <text evidence="3">The sequence shown here is derived from an EMBL/GenBank/DDBJ whole genome shotgun (WGS) entry which is preliminary data.</text>
</comment>
<evidence type="ECO:0000256" key="1">
    <source>
        <dbReference type="SAM" id="Phobius"/>
    </source>
</evidence>
<keyword evidence="1" id="KW-0472">Membrane</keyword>
<dbReference type="Pfam" id="PF09990">
    <property type="entry name" value="DUF2231"/>
    <property type="match status" value="1"/>
</dbReference>
<proteinExistence type="predicted"/>
<accession>A0ABT1C6Y2</accession>
<evidence type="ECO:0000313" key="3">
    <source>
        <dbReference type="EMBL" id="MCO6050228.1"/>
    </source>
</evidence>
<dbReference type="InterPro" id="IPR019251">
    <property type="entry name" value="DUF2231_TM"/>
</dbReference>
<name>A0ABT1C6Y2_9HYPH</name>
<dbReference type="RefSeq" id="WP_252818712.1">
    <property type="nucleotide sequence ID" value="NZ_JAMXQS010000005.1"/>
</dbReference>
<sequence>MSATTADQGANEDRDTEAKLVDPISRTPGFHRTESKIAIAGHPIHAMLVAFPIALTMCTLGADAFYLWTGDQFWARAALWASGMAFLFGLGAGLSGTVELLLVPGIRARAASWTHFVIAVMLLSILGASWGYRLGGYEQAVLPWGITLSLFAAIFTGFTGWHGGKLVFDYQLGTSVTGKG</sequence>
<dbReference type="EMBL" id="JAMXQS010000005">
    <property type="protein sequence ID" value="MCO6050228.1"/>
    <property type="molecule type" value="Genomic_DNA"/>
</dbReference>
<feature type="transmembrane region" description="Helical" evidence="1">
    <location>
        <begin position="80"/>
        <end position="103"/>
    </location>
</feature>
<keyword evidence="1" id="KW-0812">Transmembrane</keyword>
<gene>
    <name evidence="3" type="ORF">NGM99_10570</name>
</gene>
<keyword evidence="1" id="KW-1133">Transmembrane helix</keyword>
<feature type="domain" description="DUF2231" evidence="2">
    <location>
        <begin position="41"/>
        <end position="175"/>
    </location>
</feature>
<feature type="transmembrane region" description="Helical" evidence="1">
    <location>
        <begin position="46"/>
        <end position="68"/>
    </location>
</feature>
<keyword evidence="4" id="KW-1185">Reference proteome</keyword>
<evidence type="ECO:0000259" key="2">
    <source>
        <dbReference type="Pfam" id="PF09990"/>
    </source>
</evidence>
<organism evidence="3 4">
    <name type="scientific">Mesorhizobium liriopis</name>
    <dbReference type="NCBI Taxonomy" id="2953882"/>
    <lineage>
        <taxon>Bacteria</taxon>
        <taxon>Pseudomonadati</taxon>
        <taxon>Pseudomonadota</taxon>
        <taxon>Alphaproteobacteria</taxon>
        <taxon>Hyphomicrobiales</taxon>
        <taxon>Phyllobacteriaceae</taxon>
        <taxon>Mesorhizobium</taxon>
    </lineage>
</organism>
<feature type="transmembrane region" description="Helical" evidence="1">
    <location>
        <begin position="142"/>
        <end position="161"/>
    </location>
</feature>
<dbReference type="Proteomes" id="UP001205906">
    <property type="component" value="Unassembled WGS sequence"/>
</dbReference>
<reference evidence="3 4" key="1">
    <citation type="submission" date="2022-06" db="EMBL/GenBank/DDBJ databases">
        <title>Mesorhizobium sp. strain RP14 Genome sequencing and assembly.</title>
        <authorList>
            <person name="Kim I."/>
        </authorList>
    </citation>
    <scope>NUCLEOTIDE SEQUENCE [LARGE SCALE GENOMIC DNA]</scope>
    <source>
        <strain evidence="4">RP14(2022)</strain>
    </source>
</reference>